<comment type="subunit">
    <text evidence="4 8">Homododecamer.</text>
</comment>
<comment type="pathway">
    <text evidence="2 8">Metabolic intermediate biosynthesis; chorismate biosynthesis; chorismate from D-erythrose 4-phosphate and phosphoenolpyruvate: step 3/7.</text>
</comment>
<proteinExistence type="inferred from homology"/>
<dbReference type="InterPro" id="IPR001874">
    <property type="entry name" value="DHquinase_II"/>
</dbReference>
<dbReference type="PANTHER" id="PTHR21272:SF3">
    <property type="entry name" value="CATABOLIC 3-DEHYDROQUINASE"/>
    <property type="match status" value="1"/>
</dbReference>
<feature type="binding site" evidence="8 10">
    <location>
        <position position="106"/>
    </location>
    <ligand>
        <name>substrate</name>
    </ligand>
</feature>
<feature type="binding site" evidence="8 10">
    <location>
        <position position="82"/>
    </location>
    <ligand>
        <name>substrate</name>
    </ligand>
</feature>
<dbReference type="AlphaFoldDB" id="A0A9D1MKV3"/>
<dbReference type="PANTHER" id="PTHR21272">
    <property type="entry name" value="CATABOLIC 3-DEHYDROQUINASE"/>
    <property type="match status" value="1"/>
</dbReference>
<dbReference type="GO" id="GO:0019631">
    <property type="term" value="P:quinate catabolic process"/>
    <property type="evidence" value="ECO:0007669"/>
    <property type="project" value="TreeGrafter"/>
</dbReference>
<feature type="site" description="Transition state stabilizer" evidence="8 11">
    <location>
        <position position="17"/>
    </location>
</feature>
<dbReference type="Pfam" id="PF01220">
    <property type="entry name" value="DHquinase_II"/>
    <property type="match status" value="1"/>
</dbReference>
<reference evidence="12" key="2">
    <citation type="journal article" date="2021" name="PeerJ">
        <title>Extensive microbial diversity within the chicken gut microbiome revealed by metagenomics and culture.</title>
        <authorList>
            <person name="Gilroy R."/>
            <person name="Ravi A."/>
            <person name="Getino M."/>
            <person name="Pursley I."/>
            <person name="Horton D.L."/>
            <person name="Alikhan N.F."/>
            <person name="Baker D."/>
            <person name="Gharbi K."/>
            <person name="Hall N."/>
            <person name="Watson M."/>
            <person name="Adriaenssens E.M."/>
            <person name="Foster-Nyarko E."/>
            <person name="Jarju S."/>
            <person name="Secka A."/>
            <person name="Antonio M."/>
            <person name="Oren A."/>
            <person name="Chaudhuri R.R."/>
            <person name="La Ragione R."/>
            <person name="Hildebrand F."/>
            <person name="Pallen M.J."/>
        </authorList>
    </citation>
    <scope>NUCLEOTIDE SEQUENCE</scope>
    <source>
        <strain evidence="12">CHK195-12923</strain>
    </source>
</reference>
<feature type="binding site" evidence="8 10">
    <location>
        <position position="75"/>
    </location>
    <ligand>
        <name>substrate</name>
    </ligand>
</feature>
<organism evidence="12 13">
    <name type="scientific">Candidatus Coproplasma excrementigallinarum</name>
    <dbReference type="NCBI Taxonomy" id="2840747"/>
    <lineage>
        <taxon>Bacteria</taxon>
        <taxon>Bacillati</taxon>
        <taxon>Bacillota</taxon>
        <taxon>Clostridia</taxon>
        <taxon>Eubacteriales</taxon>
        <taxon>Candidatus Coproplasma</taxon>
    </lineage>
</organism>
<dbReference type="GO" id="GO:0003855">
    <property type="term" value="F:3-dehydroquinate dehydratase activity"/>
    <property type="evidence" value="ECO:0007669"/>
    <property type="project" value="UniProtKB-UniRule"/>
</dbReference>
<evidence type="ECO:0000256" key="10">
    <source>
        <dbReference type="PIRSR" id="PIRSR001399-2"/>
    </source>
</evidence>
<evidence type="ECO:0000313" key="12">
    <source>
        <dbReference type="EMBL" id="HIU61889.1"/>
    </source>
</evidence>
<feature type="active site" description="Proton donor" evidence="8 9">
    <location>
        <position position="95"/>
    </location>
</feature>
<dbReference type="EMBL" id="DVNE01000043">
    <property type="protein sequence ID" value="HIU61889.1"/>
    <property type="molecule type" value="Genomic_DNA"/>
</dbReference>
<evidence type="ECO:0000256" key="7">
    <source>
        <dbReference type="ARBA" id="ARBA00023239"/>
    </source>
</evidence>
<gene>
    <name evidence="8" type="primary">aroQ</name>
    <name evidence="12" type="ORF">IAB69_04500</name>
</gene>
<dbReference type="Proteomes" id="UP000824110">
    <property type="component" value="Unassembled WGS sequence"/>
</dbReference>
<comment type="function">
    <text evidence="8">Catalyzes a trans-dehydration via an enolate intermediate.</text>
</comment>
<comment type="catalytic activity">
    <reaction evidence="1 8">
        <text>3-dehydroquinate = 3-dehydroshikimate + H2O</text>
        <dbReference type="Rhea" id="RHEA:21096"/>
        <dbReference type="ChEBI" id="CHEBI:15377"/>
        <dbReference type="ChEBI" id="CHEBI:16630"/>
        <dbReference type="ChEBI" id="CHEBI:32364"/>
        <dbReference type="EC" id="4.2.1.10"/>
    </reaction>
</comment>
<feature type="binding site" evidence="8 10">
    <location>
        <begin position="96"/>
        <end position="97"/>
    </location>
    <ligand>
        <name>substrate</name>
    </ligand>
</feature>
<evidence type="ECO:0000313" key="13">
    <source>
        <dbReference type="Proteomes" id="UP000824110"/>
    </source>
</evidence>
<accession>A0A9D1MKV3</accession>
<dbReference type="GO" id="GO:0009423">
    <property type="term" value="P:chorismate biosynthetic process"/>
    <property type="evidence" value="ECO:0007669"/>
    <property type="project" value="UniProtKB-UniRule"/>
</dbReference>
<evidence type="ECO:0000256" key="8">
    <source>
        <dbReference type="HAMAP-Rule" id="MF_00169"/>
    </source>
</evidence>
<dbReference type="NCBIfam" id="NF003805">
    <property type="entry name" value="PRK05395.1-2"/>
    <property type="match status" value="1"/>
</dbReference>
<protein>
    <recommendedName>
        <fullName evidence="5 8">3-dehydroquinate dehydratase</fullName>
        <shortName evidence="8">3-dehydroquinase</shortName>
        <ecNumber evidence="5 8">4.2.1.10</ecNumber>
    </recommendedName>
    <alternativeName>
        <fullName evidence="8">Type II DHQase</fullName>
    </alternativeName>
</protein>
<dbReference type="GO" id="GO:0008652">
    <property type="term" value="P:amino acid biosynthetic process"/>
    <property type="evidence" value="ECO:0007669"/>
    <property type="project" value="UniProtKB-KW"/>
</dbReference>
<dbReference type="GO" id="GO:0009073">
    <property type="term" value="P:aromatic amino acid family biosynthetic process"/>
    <property type="evidence" value="ECO:0007669"/>
    <property type="project" value="UniProtKB-KW"/>
</dbReference>
<comment type="similarity">
    <text evidence="3 8">Belongs to the type-II 3-dehydroquinase family.</text>
</comment>
<dbReference type="PIRSF" id="PIRSF001399">
    <property type="entry name" value="DHquinase_II"/>
    <property type="match status" value="1"/>
</dbReference>
<evidence type="ECO:0000256" key="1">
    <source>
        <dbReference type="ARBA" id="ARBA00001864"/>
    </source>
</evidence>
<reference evidence="12" key="1">
    <citation type="submission" date="2020-10" db="EMBL/GenBank/DDBJ databases">
        <authorList>
            <person name="Gilroy R."/>
        </authorList>
    </citation>
    <scope>NUCLEOTIDE SEQUENCE</scope>
    <source>
        <strain evidence="12">CHK195-12923</strain>
    </source>
</reference>
<evidence type="ECO:0000256" key="11">
    <source>
        <dbReference type="PIRSR" id="PIRSR001399-3"/>
    </source>
</evidence>
<keyword evidence="7 8" id="KW-0456">Lyase</keyword>
<evidence type="ECO:0000256" key="6">
    <source>
        <dbReference type="ARBA" id="ARBA00023141"/>
    </source>
</evidence>
<name>A0A9D1MKV3_9FIRM</name>
<dbReference type="SUPFAM" id="SSF52304">
    <property type="entry name" value="Type II 3-dehydroquinate dehydratase"/>
    <property type="match status" value="1"/>
</dbReference>
<evidence type="ECO:0000256" key="4">
    <source>
        <dbReference type="ARBA" id="ARBA00011193"/>
    </source>
</evidence>
<sequence length="138" mass="15293">MKFLFINGVNLNMTGRREKGVYGTQTLEQINAEIADFFKEDECSFFQSNSEGDICTAIQCAECDGIILNAGAFTHYSYAIHDAIASVDIPVVEVHMSNIFRREDFRHKSVISDVCAGTIAGFGKYSYILAAQSFKLKG</sequence>
<feature type="active site" description="Proton acceptor" evidence="8 9">
    <location>
        <position position="22"/>
    </location>
</feature>
<evidence type="ECO:0000256" key="3">
    <source>
        <dbReference type="ARBA" id="ARBA00011037"/>
    </source>
</evidence>
<comment type="caution">
    <text evidence="12">The sequence shown here is derived from an EMBL/GenBank/DDBJ whole genome shotgun (WGS) entry which is preliminary data.</text>
</comment>
<evidence type="ECO:0000256" key="9">
    <source>
        <dbReference type="PIRSR" id="PIRSR001399-1"/>
    </source>
</evidence>
<dbReference type="InterPro" id="IPR036441">
    <property type="entry name" value="DHquinase_II_sf"/>
</dbReference>
<dbReference type="NCBIfam" id="NF003807">
    <property type="entry name" value="PRK05395.1-4"/>
    <property type="match status" value="1"/>
</dbReference>
<keyword evidence="6 8" id="KW-0057">Aromatic amino acid biosynthesis</keyword>
<evidence type="ECO:0000256" key="2">
    <source>
        <dbReference type="ARBA" id="ARBA00004902"/>
    </source>
</evidence>
<evidence type="ECO:0000256" key="5">
    <source>
        <dbReference type="ARBA" id="ARBA00012060"/>
    </source>
</evidence>
<dbReference type="Gene3D" id="3.40.50.9100">
    <property type="entry name" value="Dehydroquinase, class II"/>
    <property type="match status" value="1"/>
</dbReference>
<dbReference type="HAMAP" id="MF_00169">
    <property type="entry name" value="AroQ"/>
    <property type="match status" value="1"/>
</dbReference>
<feature type="binding site" evidence="8 10">
    <location>
        <position position="69"/>
    </location>
    <ligand>
        <name>substrate</name>
    </ligand>
</feature>
<dbReference type="CDD" id="cd00466">
    <property type="entry name" value="DHQase_II"/>
    <property type="match status" value="1"/>
</dbReference>
<keyword evidence="8" id="KW-0028">Amino-acid biosynthesis</keyword>
<dbReference type="EC" id="4.2.1.10" evidence="5 8"/>